<organism evidence="6 7">
    <name type="scientific">Imperialibacter roseus</name>
    <dbReference type="NCBI Taxonomy" id="1324217"/>
    <lineage>
        <taxon>Bacteria</taxon>
        <taxon>Pseudomonadati</taxon>
        <taxon>Bacteroidota</taxon>
        <taxon>Cytophagia</taxon>
        <taxon>Cytophagales</taxon>
        <taxon>Flammeovirgaceae</taxon>
        <taxon>Imperialibacter</taxon>
    </lineage>
</organism>
<keyword evidence="7" id="KW-1185">Reference proteome</keyword>
<dbReference type="Proteomes" id="UP001302349">
    <property type="component" value="Chromosome"/>
</dbReference>
<dbReference type="InterPro" id="IPR029028">
    <property type="entry name" value="Alpha/beta_knot_MTases"/>
</dbReference>
<keyword evidence="3 6" id="KW-0808">Transferase</keyword>
<dbReference type="Pfam" id="PF00588">
    <property type="entry name" value="SpoU_methylase"/>
    <property type="match status" value="1"/>
</dbReference>
<dbReference type="Gene3D" id="3.40.1280.10">
    <property type="match status" value="1"/>
</dbReference>
<comment type="similarity">
    <text evidence="1">Belongs to the class IV-like SAM-binding methyltransferase superfamily. RNA methyltransferase TrmH family.</text>
</comment>
<dbReference type="PIRSF" id="PIRSF004808">
    <property type="entry name" value="LasT"/>
    <property type="match status" value="1"/>
</dbReference>
<name>A0ABZ0IQL0_9BACT</name>
<evidence type="ECO:0000256" key="1">
    <source>
        <dbReference type="ARBA" id="ARBA00007228"/>
    </source>
</evidence>
<evidence type="ECO:0000256" key="3">
    <source>
        <dbReference type="ARBA" id="ARBA00022679"/>
    </source>
</evidence>
<reference evidence="6 7" key="1">
    <citation type="journal article" date="2023" name="Microbiol. Resour. Announc.">
        <title>Complete Genome Sequence of Imperialibacter roseus strain P4T.</title>
        <authorList>
            <person name="Tizabi D.R."/>
            <person name="Bachvaroff T."/>
            <person name="Hill R.T."/>
        </authorList>
    </citation>
    <scope>NUCLEOTIDE SEQUENCE [LARGE SCALE GENOMIC DNA]</scope>
    <source>
        <strain evidence="6 7">P4T</strain>
    </source>
</reference>
<dbReference type="RefSeq" id="WP_317489185.1">
    <property type="nucleotide sequence ID" value="NZ_CP136051.1"/>
</dbReference>
<gene>
    <name evidence="6" type="ORF">RT717_25650</name>
</gene>
<proteinExistence type="inferred from homology"/>
<dbReference type="CDD" id="cd18093">
    <property type="entry name" value="SpoU-like_TrmJ"/>
    <property type="match status" value="1"/>
</dbReference>
<dbReference type="InterPro" id="IPR001537">
    <property type="entry name" value="SpoU_MeTrfase"/>
</dbReference>
<accession>A0ABZ0IQL0</accession>
<evidence type="ECO:0000256" key="4">
    <source>
        <dbReference type="ARBA" id="ARBA00022691"/>
    </source>
</evidence>
<dbReference type="InterPro" id="IPR004384">
    <property type="entry name" value="RNA_MeTrfase_TrmJ/LasT"/>
</dbReference>
<sequence length="231" mass="25377">MTIHFVLSHPAVSENIGFACRAINTMGFGSLRLVNPTDYLSLQAKKTAYGSHDILENAVVYSSLADALSDIDLSIATTAKKRLGRHDYHSPEKVSNLLQEKGTTIDNVAIVFGSERDGLTKEEIGLCDLISSIPLAAPHPSLNLAQSVLIYAWELSKISFSGKANPPKEAVEEGVQKALKEKALKVLNDLDVPRQPSLYNRLKDRLMTADAEDTKLVLALARFIEHRLKNQ</sequence>
<evidence type="ECO:0000313" key="7">
    <source>
        <dbReference type="Proteomes" id="UP001302349"/>
    </source>
</evidence>
<keyword evidence="4" id="KW-0949">S-adenosyl-L-methionine</keyword>
<dbReference type="PANTHER" id="PTHR42786">
    <property type="entry name" value="TRNA/RRNA METHYLTRANSFERASE"/>
    <property type="match status" value="1"/>
</dbReference>
<dbReference type="EC" id="2.1.1.-" evidence="6"/>
<keyword evidence="2 6" id="KW-0489">Methyltransferase</keyword>
<evidence type="ECO:0000259" key="5">
    <source>
        <dbReference type="Pfam" id="PF00588"/>
    </source>
</evidence>
<protein>
    <submittedName>
        <fullName evidence="6">tRNA/rRNA methyltransferase</fullName>
        <ecNumber evidence="6">2.1.1.-</ecNumber>
    </submittedName>
</protein>
<dbReference type="NCBIfam" id="NF007752">
    <property type="entry name" value="PRK10433.1"/>
    <property type="match status" value="1"/>
</dbReference>
<evidence type="ECO:0000256" key="2">
    <source>
        <dbReference type="ARBA" id="ARBA00022603"/>
    </source>
</evidence>
<evidence type="ECO:0000313" key="6">
    <source>
        <dbReference type="EMBL" id="WOK06464.1"/>
    </source>
</evidence>
<dbReference type="PANTHER" id="PTHR42786:SF1">
    <property type="entry name" value="TRNA (CYTIDINE_URIDINE-2'-O-)-METHYLTRANSFERASE TRMJ"/>
    <property type="match status" value="1"/>
</dbReference>
<dbReference type="InterPro" id="IPR029026">
    <property type="entry name" value="tRNA_m1G_MTases_N"/>
</dbReference>
<dbReference type="EMBL" id="CP136051">
    <property type="protein sequence ID" value="WOK06464.1"/>
    <property type="molecule type" value="Genomic_DNA"/>
</dbReference>
<dbReference type="SUPFAM" id="SSF75217">
    <property type="entry name" value="alpha/beta knot"/>
    <property type="match status" value="1"/>
</dbReference>
<dbReference type="GO" id="GO:0032259">
    <property type="term" value="P:methylation"/>
    <property type="evidence" value="ECO:0007669"/>
    <property type="project" value="UniProtKB-KW"/>
</dbReference>
<dbReference type="GO" id="GO:0008168">
    <property type="term" value="F:methyltransferase activity"/>
    <property type="evidence" value="ECO:0007669"/>
    <property type="project" value="UniProtKB-KW"/>
</dbReference>
<feature type="domain" description="tRNA/rRNA methyltransferase SpoU type" evidence="5">
    <location>
        <begin position="3"/>
        <end position="152"/>
    </location>
</feature>